<reference evidence="1 2" key="1">
    <citation type="journal article" date="2019" name="Sci. Rep.">
        <title>Orb-weaving spider Araneus ventricosus genome elucidates the spidroin gene catalogue.</title>
        <authorList>
            <person name="Kono N."/>
            <person name="Nakamura H."/>
            <person name="Ohtoshi R."/>
            <person name="Moran D.A.P."/>
            <person name="Shinohara A."/>
            <person name="Yoshida Y."/>
            <person name="Fujiwara M."/>
            <person name="Mori M."/>
            <person name="Tomita M."/>
            <person name="Arakawa K."/>
        </authorList>
    </citation>
    <scope>NUCLEOTIDE SEQUENCE [LARGE SCALE GENOMIC DNA]</scope>
</reference>
<dbReference type="Gene3D" id="3.30.420.10">
    <property type="entry name" value="Ribonuclease H-like superfamily/Ribonuclease H"/>
    <property type="match status" value="1"/>
</dbReference>
<keyword evidence="2" id="KW-1185">Reference proteome</keyword>
<dbReference type="Proteomes" id="UP000499080">
    <property type="component" value="Unassembled WGS sequence"/>
</dbReference>
<accession>A0A4Y2P0H5</accession>
<comment type="caution">
    <text evidence="1">The sequence shown here is derived from an EMBL/GenBank/DDBJ whole genome shotgun (WGS) entry which is preliminary data.</text>
</comment>
<proteinExistence type="predicted"/>
<dbReference type="PANTHER" id="PTHR46060:SF3">
    <property type="entry name" value="PROTEIN GVQW3"/>
    <property type="match status" value="1"/>
</dbReference>
<protein>
    <recommendedName>
        <fullName evidence="3">Tc1-like transposase DDE domain-containing protein</fullName>
    </recommendedName>
</protein>
<name>A0A4Y2P0H5_ARAVE</name>
<gene>
    <name evidence="1" type="ORF">AVEN_265278_1</name>
</gene>
<dbReference type="InterPro" id="IPR036397">
    <property type="entry name" value="RNaseH_sf"/>
</dbReference>
<dbReference type="EMBL" id="BGPR01010205">
    <property type="protein sequence ID" value="GBN44854.1"/>
    <property type="molecule type" value="Genomic_DNA"/>
</dbReference>
<evidence type="ECO:0000313" key="1">
    <source>
        <dbReference type="EMBL" id="GBN44854.1"/>
    </source>
</evidence>
<dbReference type="GO" id="GO:0003676">
    <property type="term" value="F:nucleic acid binding"/>
    <property type="evidence" value="ECO:0007669"/>
    <property type="project" value="InterPro"/>
</dbReference>
<dbReference type="AlphaFoldDB" id="A0A4Y2P0H5"/>
<evidence type="ECO:0000313" key="2">
    <source>
        <dbReference type="Proteomes" id="UP000499080"/>
    </source>
</evidence>
<dbReference type="InterPro" id="IPR052709">
    <property type="entry name" value="Transposase-MT_Hybrid"/>
</dbReference>
<dbReference type="OrthoDB" id="6434393at2759"/>
<sequence>MRKAILTSGIVLIGDNTRPHNTVDTHQFLEQFKWDLSDHPTYIPDLATSDFHLFLELKNWLEAKACRKMKRLEATLRSISHNWRERSSKRGSETWSTYMTNA</sequence>
<dbReference type="PANTHER" id="PTHR46060">
    <property type="entry name" value="MARINER MOS1 TRANSPOSASE-LIKE PROTEIN"/>
    <property type="match status" value="1"/>
</dbReference>
<organism evidence="1 2">
    <name type="scientific">Araneus ventricosus</name>
    <name type="common">Orbweaver spider</name>
    <name type="synonym">Epeira ventricosa</name>
    <dbReference type="NCBI Taxonomy" id="182803"/>
    <lineage>
        <taxon>Eukaryota</taxon>
        <taxon>Metazoa</taxon>
        <taxon>Ecdysozoa</taxon>
        <taxon>Arthropoda</taxon>
        <taxon>Chelicerata</taxon>
        <taxon>Arachnida</taxon>
        <taxon>Araneae</taxon>
        <taxon>Araneomorphae</taxon>
        <taxon>Entelegynae</taxon>
        <taxon>Araneoidea</taxon>
        <taxon>Araneidae</taxon>
        <taxon>Araneus</taxon>
    </lineage>
</organism>
<evidence type="ECO:0008006" key="3">
    <source>
        <dbReference type="Google" id="ProtNLM"/>
    </source>
</evidence>